<dbReference type="EMBL" id="AP018732">
    <property type="protein sequence ID" value="BBE42740.1"/>
    <property type="molecule type" value="Genomic_DNA"/>
</dbReference>
<keyword evidence="10" id="KW-1185">Reference proteome</keyword>
<dbReference type="InterPro" id="IPR011701">
    <property type="entry name" value="MFS"/>
</dbReference>
<keyword evidence="5 7" id="KW-1133">Transmembrane helix</keyword>
<evidence type="ECO:0000256" key="7">
    <source>
        <dbReference type="SAM" id="Phobius"/>
    </source>
</evidence>
<dbReference type="InterPro" id="IPR036259">
    <property type="entry name" value="MFS_trans_sf"/>
</dbReference>
<evidence type="ECO:0000313" key="9">
    <source>
        <dbReference type="EMBL" id="BBE42740.1"/>
    </source>
</evidence>
<name>A0A4V0P1S5_9ARCH</name>
<feature type="transmembrane region" description="Helical" evidence="7">
    <location>
        <begin position="225"/>
        <end position="247"/>
    </location>
</feature>
<feature type="transmembrane region" description="Helical" evidence="7">
    <location>
        <begin position="353"/>
        <end position="375"/>
    </location>
</feature>
<dbReference type="AlphaFoldDB" id="A0A4V0P1S5"/>
<keyword evidence="3" id="KW-1003">Cell membrane</keyword>
<feature type="transmembrane region" description="Helical" evidence="7">
    <location>
        <begin position="68"/>
        <end position="86"/>
    </location>
</feature>
<evidence type="ECO:0000259" key="8">
    <source>
        <dbReference type="PROSITE" id="PS50850"/>
    </source>
</evidence>
<evidence type="ECO:0000256" key="2">
    <source>
        <dbReference type="ARBA" id="ARBA00022448"/>
    </source>
</evidence>
<evidence type="ECO:0000256" key="5">
    <source>
        <dbReference type="ARBA" id="ARBA00022989"/>
    </source>
</evidence>
<evidence type="ECO:0000256" key="3">
    <source>
        <dbReference type="ARBA" id="ARBA00022475"/>
    </source>
</evidence>
<feature type="domain" description="Major facilitator superfamily (MFS) profile" evidence="8">
    <location>
        <begin position="1"/>
        <end position="404"/>
    </location>
</feature>
<accession>A0A4V0P1S5</accession>
<evidence type="ECO:0000256" key="6">
    <source>
        <dbReference type="ARBA" id="ARBA00023136"/>
    </source>
</evidence>
<reference evidence="9 10" key="1">
    <citation type="journal article" date="2019" name="ISME J.">
        <title>Isolation and characterization of a thermophilic sulfur- and iron-reducing thaumarchaeote from a terrestrial acidic hot spring.</title>
        <authorList>
            <person name="Kato S."/>
            <person name="Itoh T."/>
            <person name="Yuki M."/>
            <person name="Nagamori M."/>
            <person name="Ohnishi M."/>
            <person name="Uematsu K."/>
            <person name="Suzuki K."/>
            <person name="Takashina T."/>
            <person name="Ohkuma M."/>
        </authorList>
    </citation>
    <scope>NUCLEOTIDE SEQUENCE [LARGE SCALE GENOMIC DNA]</scope>
    <source>
        <strain evidence="9 10">NAS-02</strain>
    </source>
</reference>
<feature type="transmembrane region" description="Helical" evidence="7">
    <location>
        <begin position="381"/>
        <end position="399"/>
    </location>
</feature>
<gene>
    <name evidence="9" type="ORF">NAS2_1352</name>
</gene>
<dbReference type="PROSITE" id="PS50850">
    <property type="entry name" value="MFS"/>
    <property type="match status" value="1"/>
</dbReference>
<keyword evidence="4 7" id="KW-0812">Transmembrane</keyword>
<dbReference type="PROSITE" id="PS00217">
    <property type="entry name" value="SUGAR_TRANSPORT_2"/>
    <property type="match status" value="1"/>
</dbReference>
<dbReference type="SUPFAM" id="SSF103473">
    <property type="entry name" value="MFS general substrate transporter"/>
    <property type="match status" value="1"/>
</dbReference>
<sequence>MIGWALDAYDLTLILFIAGLLADEFFPRTSVIAGLMALFASYALTLLARPLGGFIFGYLADRWGRRPVMFVSLLGLGISSALTGVLPTYAQVGLTATFLFVLLRLVVGIFVGGEPGGSHTIAIESSSPGLRGLVSGVLQSGYMWGYALGALTFLGLTSIYPHAAFVSYAWRYAFFISLVVAFLGIAVRYAVPESAMFRDIKERGETSRMPLAEFFRRHARDWAPVWVIMAGAYWVAYASMGFLPTLLEAFLKVSASSTLSIVLYGAIIEGIFMWIGGHLSTYTTRRGMFLIAGVIGVITSYLLVRAIVTVSYGYMVLGAGGLMALSGLGGGVMLAHIAELFPTRVRGSAVGSLWNLANVGSVIPLVMGAPVIAIYGPLDGFTLIMVIGFAIEIIGALASRDRTRAPME</sequence>
<dbReference type="GO" id="GO:0022857">
    <property type="term" value="F:transmembrane transporter activity"/>
    <property type="evidence" value="ECO:0007669"/>
    <property type="project" value="InterPro"/>
</dbReference>
<feature type="transmembrane region" description="Helical" evidence="7">
    <location>
        <begin position="287"/>
        <end position="308"/>
    </location>
</feature>
<proteinExistence type="predicted"/>
<dbReference type="GO" id="GO:0005886">
    <property type="term" value="C:plasma membrane"/>
    <property type="evidence" value="ECO:0007669"/>
    <property type="project" value="UniProtKB-SubCell"/>
</dbReference>
<dbReference type="InterPro" id="IPR020846">
    <property type="entry name" value="MFS_dom"/>
</dbReference>
<evidence type="ECO:0000313" key="10">
    <source>
        <dbReference type="Proteomes" id="UP000509448"/>
    </source>
</evidence>
<feature type="transmembrane region" description="Helical" evidence="7">
    <location>
        <begin position="253"/>
        <end position="275"/>
    </location>
</feature>
<protein>
    <submittedName>
        <fullName evidence="9">L-Proline/Glycine betaine transporter ProP</fullName>
    </submittedName>
</protein>
<dbReference type="PANTHER" id="PTHR43045">
    <property type="entry name" value="SHIKIMATE TRANSPORTER"/>
    <property type="match status" value="1"/>
</dbReference>
<organism evidence="9 10">
    <name type="scientific">Conexivisphaera calida</name>
    <dbReference type="NCBI Taxonomy" id="1874277"/>
    <lineage>
        <taxon>Archaea</taxon>
        <taxon>Nitrososphaerota</taxon>
        <taxon>Conexivisphaeria</taxon>
        <taxon>Conexivisphaerales</taxon>
        <taxon>Conexivisphaeraceae</taxon>
        <taxon>Conexivisphaera</taxon>
    </lineage>
</organism>
<feature type="transmembrane region" description="Helical" evidence="7">
    <location>
        <begin position="32"/>
        <end position="56"/>
    </location>
</feature>
<keyword evidence="6 7" id="KW-0472">Membrane</keyword>
<dbReference type="Gene3D" id="1.20.1250.20">
    <property type="entry name" value="MFS general substrate transporter like domains"/>
    <property type="match status" value="2"/>
</dbReference>
<feature type="transmembrane region" description="Helical" evidence="7">
    <location>
        <begin position="92"/>
        <end position="112"/>
    </location>
</feature>
<feature type="transmembrane region" description="Helical" evidence="7">
    <location>
        <begin position="314"/>
        <end position="341"/>
    </location>
</feature>
<dbReference type="KEGG" id="ccai:NAS2_1352"/>
<feature type="transmembrane region" description="Helical" evidence="7">
    <location>
        <begin position="172"/>
        <end position="191"/>
    </location>
</feature>
<dbReference type="InterPro" id="IPR005829">
    <property type="entry name" value="Sugar_transporter_CS"/>
</dbReference>
<comment type="subcellular location">
    <subcellularLocation>
        <location evidence="1">Cell membrane</location>
        <topology evidence="1">Multi-pass membrane protein</topology>
    </subcellularLocation>
</comment>
<dbReference type="PANTHER" id="PTHR43045:SF1">
    <property type="entry name" value="SHIKIMATE TRANSPORTER"/>
    <property type="match status" value="1"/>
</dbReference>
<keyword evidence="2" id="KW-0813">Transport</keyword>
<dbReference type="Pfam" id="PF07690">
    <property type="entry name" value="MFS_1"/>
    <property type="match status" value="1"/>
</dbReference>
<evidence type="ECO:0000256" key="1">
    <source>
        <dbReference type="ARBA" id="ARBA00004651"/>
    </source>
</evidence>
<evidence type="ECO:0000256" key="4">
    <source>
        <dbReference type="ARBA" id="ARBA00022692"/>
    </source>
</evidence>
<dbReference type="Proteomes" id="UP000509448">
    <property type="component" value="Chromosome"/>
</dbReference>
<feature type="transmembrane region" description="Helical" evidence="7">
    <location>
        <begin position="133"/>
        <end position="160"/>
    </location>
</feature>